<dbReference type="PANTHER" id="PTHR11802">
    <property type="entry name" value="SERINE PROTEASE FAMILY S10 SERINE CARBOXYPEPTIDASE"/>
    <property type="match status" value="1"/>
</dbReference>
<dbReference type="Gene3D" id="1.20.1280.50">
    <property type="match status" value="1"/>
</dbReference>
<dbReference type="InterPro" id="IPR029058">
    <property type="entry name" value="AB_hydrolase_fold"/>
</dbReference>
<sequence length="354" mass="40828">MRRQKVIMSPLPHQETKDNNIQCHVTTSWLLGDKFSDCRKKSKETSKAGPGPKKKHVEKVVNKNNDKDFVINLEIDHSEEVDLQNVTRMDDIPESPMIGDTNVEHYAGYVMVNETNGRALFYWFYEAMTSPEEKPLVLWLNGGPGCSSVGYGATQEIGPFLVDGDGQDLKFNNFSWNKEANMLFLESPVGNLEVEYQFDSPKKISHQNENSDFISHLPEPIIHYIFSLFNNKECARTCVLSKTWKNMYYSKPNMLFHEQDFLPSNSFVNSLEGRNLFLNYVDQSLNRAIEMKSNHLERALWRTLRYVLMMTKGLRRKLEDFQHSTCFGLGSGLTVSSFELKKNVNQKYSISLHK</sequence>
<dbReference type="InterPro" id="IPR001810">
    <property type="entry name" value="F-box_dom"/>
</dbReference>
<reference evidence="3 4" key="1">
    <citation type="submission" date="2024-03" db="EMBL/GenBank/DDBJ databases">
        <authorList>
            <person name="Martinez-Hernandez J."/>
        </authorList>
    </citation>
    <scope>NUCLEOTIDE SEQUENCE [LARGE SCALE GENOMIC DNA]</scope>
</reference>
<proteinExistence type="inferred from homology"/>
<name>A0AAV1W385_LUPLU</name>
<evidence type="ECO:0000313" key="3">
    <source>
        <dbReference type="EMBL" id="CAL0303327.1"/>
    </source>
</evidence>
<comment type="similarity">
    <text evidence="1">Belongs to the peptidase S10 family.</text>
</comment>
<evidence type="ECO:0000259" key="2">
    <source>
        <dbReference type="Pfam" id="PF00646"/>
    </source>
</evidence>
<keyword evidence="4" id="KW-1185">Reference proteome</keyword>
<dbReference type="GO" id="GO:0006508">
    <property type="term" value="P:proteolysis"/>
    <property type="evidence" value="ECO:0007669"/>
    <property type="project" value="InterPro"/>
</dbReference>
<dbReference type="InterPro" id="IPR001563">
    <property type="entry name" value="Peptidase_S10"/>
</dbReference>
<dbReference type="Pfam" id="PF00450">
    <property type="entry name" value="Peptidase_S10"/>
    <property type="match status" value="1"/>
</dbReference>
<evidence type="ECO:0000313" key="4">
    <source>
        <dbReference type="Proteomes" id="UP001497480"/>
    </source>
</evidence>
<evidence type="ECO:0000256" key="1">
    <source>
        <dbReference type="ARBA" id="ARBA00009431"/>
    </source>
</evidence>
<organism evidence="3 4">
    <name type="scientific">Lupinus luteus</name>
    <name type="common">European yellow lupine</name>
    <dbReference type="NCBI Taxonomy" id="3873"/>
    <lineage>
        <taxon>Eukaryota</taxon>
        <taxon>Viridiplantae</taxon>
        <taxon>Streptophyta</taxon>
        <taxon>Embryophyta</taxon>
        <taxon>Tracheophyta</taxon>
        <taxon>Spermatophyta</taxon>
        <taxon>Magnoliopsida</taxon>
        <taxon>eudicotyledons</taxon>
        <taxon>Gunneridae</taxon>
        <taxon>Pentapetalae</taxon>
        <taxon>rosids</taxon>
        <taxon>fabids</taxon>
        <taxon>Fabales</taxon>
        <taxon>Fabaceae</taxon>
        <taxon>Papilionoideae</taxon>
        <taxon>50 kb inversion clade</taxon>
        <taxon>genistoids sensu lato</taxon>
        <taxon>core genistoids</taxon>
        <taxon>Genisteae</taxon>
        <taxon>Lupinus</taxon>
    </lineage>
</organism>
<dbReference type="GO" id="GO:0004185">
    <property type="term" value="F:serine-type carboxypeptidase activity"/>
    <property type="evidence" value="ECO:0007669"/>
    <property type="project" value="InterPro"/>
</dbReference>
<accession>A0AAV1W385</accession>
<comment type="caution">
    <text evidence="3">The sequence shown here is derived from an EMBL/GenBank/DDBJ whole genome shotgun (WGS) entry which is preliminary data.</text>
</comment>
<dbReference type="GO" id="GO:0005773">
    <property type="term" value="C:vacuole"/>
    <property type="evidence" value="ECO:0007669"/>
    <property type="project" value="TreeGrafter"/>
</dbReference>
<dbReference type="Pfam" id="PF00646">
    <property type="entry name" value="F-box"/>
    <property type="match status" value="1"/>
</dbReference>
<feature type="domain" description="F-box" evidence="2">
    <location>
        <begin position="214"/>
        <end position="246"/>
    </location>
</feature>
<dbReference type="SUPFAM" id="SSF53474">
    <property type="entry name" value="alpha/beta-Hydrolases"/>
    <property type="match status" value="1"/>
</dbReference>
<dbReference type="Proteomes" id="UP001497480">
    <property type="component" value="Unassembled WGS sequence"/>
</dbReference>
<dbReference type="EMBL" id="CAXHTB010000003">
    <property type="protein sequence ID" value="CAL0303327.1"/>
    <property type="molecule type" value="Genomic_DNA"/>
</dbReference>
<gene>
    <name evidence="3" type="ORF">LLUT_LOCUS4387</name>
</gene>
<protein>
    <recommendedName>
        <fullName evidence="2">F-box domain-containing protein</fullName>
    </recommendedName>
</protein>
<dbReference type="InterPro" id="IPR036047">
    <property type="entry name" value="F-box-like_dom_sf"/>
</dbReference>
<dbReference type="SUPFAM" id="SSF81383">
    <property type="entry name" value="F-box domain"/>
    <property type="match status" value="1"/>
</dbReference>
<dbReference type="PANTHER" id="PTHR11802:SF15">
    <property type="entry name" value="SERINE CARBOXYPEPTIDASE-LIKE 32"/>
    <property type="match status" value="1"/>
</dbReference>
<dbReference type="AlphaFoldDB" id="A0AAV1W385"/>
<dbReference type="Gene3D" id="3.40.50.1820">
    <property type="entry name" value="alpha/beta hydrolase"/>
    <property type="match status" value="1"/>
</dbReference>